<dbReference type="GO" id="GO:0005975">
    <property type="term" value="P:carbohydrate metabolic process"/>
    <property type="evidence" value="ECO:0007669"/>
    <property type="project" value="InterPro"/>
</dbReference>
<dbReference type="EMBL" id="CP140154">
    <property type="protein sequence ID" value="WQG89765.1"/>
    <property type="molecule type" value="Genomic_DNA"/>
</dbReference>
<evidence type="ECO:0000259" key="1">
    <source>
        <dbReference type="PROSITE" id="PS51677"/>
    </source>
</evidence>
<dbReference type="InterPro" id="IPR050248">
    <property type="entry name" value="Polysacc_deacetylase_ArnD"/>
</dbReference>
<name>A0A1K1M5R2_9BACT</name>
<dbReference type="GO" id="GO:0016810">
    <property type="term" value="F:hydrolase activity, acting on carbon-nitrogen (but not peptide) bonds"/>
    <property type="evidence" value="ECO:0007669"/>
    <property type="project" value="InterPro"/>
</dbReference>
<dbReference type="Pfam" id="PF01522">
    <property type="entry name" value="Polysacc_deac_1"/>
    <property type="match status" value="1"/>
</dbReference>
<gene>
    <name evidence="2" type="ORF">SAMN05661012_00472</name>
    <name evidence="3" type="ORF">SR876_33070</name>
</gene>
<dbReference type="SUPFAM" id="SSF88713">
    <property type="entry name" value="Glycoside hydrolase/deacetylase"/>
    <property type="match status" value="1"/>
</dbReference>
<dbReference type="Gene3D" id="3.20.20.370">
    <property type="entry name" value="Glycoside hydrolase/deacetylase"/>
    <property type="match status" value="1"/>
</dbReference>
<dbReference type="InterPro" id="IPR011330">
    <property type="entry name" value="Glyco_hydro/deAcase_b/a-brl"/>
</dbReference>
<dbReference type="PANTHER" id="PTHR10587">
    <property type="entry name" value="GLYCOSYL TRANSFERASE-RELATED"/>
    <property type="match status" value="1"/>
</dbReference>
<accession>A0A1K1M5R2</accession>
<dbReference type="EMBL" id="FPIZ01000001">
    <property type="protein sequence ID" value="SFW18476.1"/>
    <property type="molecule type" value="Genomic_DNA"/>
</dbReference>
<dbReference type="PANTHER" id="PTHR10587:SF125">
    <property type="entry name" value="POLYSACCHARIDE DEACETYLASE YHEN-RELATED"/>
    <property type="match status" value="1"/>
</dbReference>
<reference evidence="2 4" key="1">
    <citation type="submission" date="2016-11" db="EMBL/GenBank/DDBJ databases">
        <authorList>
            <person name="Jaros S."/>
            <person name="Januszkiewicz K."/>
            <person name="Wedrychowicz H."/>
        </authorList>
    </citation>
    <scope>NUCLEOTIDE SEQUENCE [LARGE SCALE GENOMIC DNA]</scope>
    <source>
        <strain evidence="2 4">DSM 784</strain>
    </source>
</reference>
<keyword evidence="5" id="KW-1185">Reference proteome</keyword>
<feature type="domain" description="NodB homology" evidence="1">
    <location>
        <begin position="1"/>
        <end position="268"/>
    </location>
</feature>
<dbReference type="Proteomes" id="UP001326715">
    <property type="component" value="Chromosome"/>
</dbReference>
<dbReference type="RefSeq" id="WP_072356989.1">
    <property type="nucleotide sequence ID" value="NZ_CP139972.1"/>
</dbReference>
<evidence type="ECO:0000313" key="4">
    <source>
        <dbReference type="Proteomes" id="UP000183788"/>
    </source>
</evidence>
<dbReference type="STRING" id="1004.SAMN05661012_00472"/>
<evidence type="ECO:0000313" key="2">
    <source>
        <dbReference type="EMBL" id="SFW18476.1"/>
    </source>
</evidence>
<evidence type="ECO:0000313" key="5">
    <source>
        <dbReference type="Proteomes" id="UP001326715"/>
    </source>
</evidence>
<proteinExistence type="predicted"/>
<organism evidence="2 4">
    <name type="scientific">Chitinophaga sancti</name>
    <dbReference type="NCBI Taxonomy" id="1004"/>
    <lineage>
        <taxon>Bacteria</taxon>
        <taxon>Pseudomonadati</taxon>
        <taxon>Bacteroidota</taxon>
        <taxon>Chitinophagia</taxon>
        <taxon>Chitinophagales</taxon>
        <taxon>Chitinophagaceae</taxon>
        <taxon>Chitinophaga</taxon>
    </lineage>
</organism>
<sequence length="284" mass="33142">MEIYLTFDDGIQEGTEEVLAVLKETNVRATFFLVGTQLSYAIKKDRTQLQTLLKEIYIHHTIGNHSYSHANDCYADYYTNNGIRIDDNGNRRSILLDFEKSKDTIHQLLYDMQEIDTASCMYPLALSQKMPLARLPGRNTWYVSDPQQPEGSTQALIRHFETDSRKGAEELYRAGYNVFGWNTEWRMTFDFHHDASSNIDRYAPENIWKDRPTETWKQVRDKMLKTSIGNKVILLMHERAFRKGTDKKETEQLSALINYFKEIGAAFKSLDEYTSSPFQFRNSK</sequence>
<reference evidence="3 5" key="2">
    <citation type="submission" date="2023-11" db="EMBL/GenBank/DDBJ databases">
        <title>MicrobeMod: A computational toolkit for identifying prokaryotic methylation and restriction-modification with nanopore sequencing.</title>
        <authorList>
            <person name="Crits-Christoph A."/>
            <person name="Kang S.C."/>
            <person name="Lee H."/>
            <person name="Ostrov N."/>
        </authorList>
    </citation>
    <scope>NUCLEOTIDE SEQUENCE [LARGE SCALE GENOMIC DNA]</scope>
    <source>
        <strain evidence="3 5">ATCC 23090</strain>
    </source>
</reference>
<evidence type="ECO:0000313" key="3">
    <source>
        <dbReference type="EMBL" id="WQG89765.1"/>
    </source>
</evidence>
<dbReference type="AlphaFoldDB" id="A0A1K1M5R2"/>
<dbReference type="InterPro" id="IPR002509">
    <property type="entry name" value="NODB_dom"/>
</dbReference>
<dbReference type="Proteomes" id="UP000183788">
    <property type="component" value="Unassembled WGS sequence"/>
</dbReference>
<dbReference type="OrthoDB" id="9812065at2"/>
<dbReference type="PROSITE" id="PS51677">
    <property type="entry name" value="NODB"/>
    <property type="match status" value="1"/>
</dbReference>
<protein>
    <submittedName>
        <fullName evidence="2 3">Polysaccharide deacetylase</fullName>
    </submittedName>
</protein>